<keyword evidence="1" id="KW-0472">Membrane</keyword>
<accession>A0ABS9CDB9</accession>
<organism evidence="2 3">
    <name type="scientific">Xylanibacter brevis</name>
    <dbReference type="NCBI Taxonomy" id="83231"/>
    <lineage>
        <taxon>Bacteria</taxon>
        <taxon>Pseudomonadati</taxon>
        <taxon>Bacteroidota</taxon>
        <taxon>Bacteroidia</taxon>
        <taxon>Bacteroidales</taxon>
        <taxon>Prevotellaceae</taxon>
        <taxon>Xylanibacter</taxon>
    </lineage>
</organism>
<feature type="transmembrane region" description="Helical" evidence="1">
    <location>
        <begin position="163"/>
        <end position="187"/>
    </location>
</feature>
<proteinExistence type="predicted"/>
<evidence type="ECO:0000313" key="2">
    <source>
        <dbReference type="EMBL" id="MCF2562709.1"/>
    </source>
</evidence>
<feature type="transmembrane region" description="Helical" evidence="1">
    <location>
        <begin position="136"/>
        <end position="157"/>
    </location>
</feature>
<keyword evidence="1" id="KW-1133">Transmembrane helix</keyword>
<gene>
    <name evidence="2" type="ORF">I6E12_01070</name>
</gene>
<comment type="caution">
    <text evidence="2">The sequence shown here is derived from an EMBL/GenBank/DDBJ whole genome shotgun (WGS) entry which is preliminary data.</text>
</comment>
<evidence type="ECO:0000256" key="1">
    <source>
        <dbReference type="SAM" id="Phobius"/>
    </source>
</evidence>
<name>A0ABS9CDB9_9BACT</name>
<dbReference type="InterPro" id="IPR010380">
    <property type="entry name" value="DUF975"/>
</dbReference>
<dbReference type="EMBL" id="JADYTN010000002">
    <property type="protein sequence ID" value="MCF2562709.1"/>
    <property type="molecule type" value="Genomic_DNA"/>
</dbReference>
<dbReference type="Proteomes" id="UP001200470">
    <property type="component" value="Unassembled WGS sequence"/>
</dbReference>
<keyword evidence="3" id="KW-1185">Reference proteome</keyword>
<keyword evidence="1" id="KW-0812">Transmembrane</keyword>
<dbReference type="RefSeq" id="WP_301637307.1">
    <property type="nucleotide sequence ID" value="NZ_JADYTN010000002.1"/>
</dbReference>
<evidence type="ECO:0008006" key="4">
    <source>
        <dbReference type="Google" id="ProtNLM"/>
    </source>
</evidence>
<protein>
    <recommendedName>
        <fullName evidence="4">DUF975 family protein</fullName>
    </recommendedName>
</protein>
<dbReference type="PANTHER" id="PTHR40076">
    <property type="entry name" value="MEMBRANE PROTEIN-RELATED"/>
    <property type="match status" value="1"/>
</dbReference>
<evidence type="ECO:0000313" key="3">
    <source>
        <dbReference type="Proteomes" id="UP001200470"/>
    </source>
</evidence>
<feature type="transmembrane region" description="Helical" evidence="1">
    <location>
        <begin position="85"/>
        <end position="116"/>
    </location>
</feature>
<reference evidence="2 3" key="1">
    <citation type="submission" date="2020-12" db="EMBL/GenBank/DDBJ databases">
        <title>Whole genome sequences of gut porcine anaerobes.</title>
        <authorList>
            <person name="Kubasova T."/>
            <person name="Jahodarova E."/>
            <person name="Rychlik I."/>
        </authorList>
    </citation>
    <scope>NUCLEOTIDE SEQUENCE [LARGE SCALE GENOMIC DNA]</scope>
    <source>
        <strain evidence="2 3">An925</strain>
    </source>
</reference>
<dbReference type="PANTHER" id="PTHR40076:SF1">
    <property type="entry name" value="MEMBRANE PROTEIN"/>
    <property type="match status" value="1"/>
</dbReference>
<sequence>MNEKLSFMPSLTDAYVIGMKNVTSIVVAVILYVLTVWIPYINVGTTIAISNLPVELSKGKVISPLSIFDAKYRNVMGEYFLLQGVMAAGIGIGFVFLVIPAIVISISWSMAVYLLLDKKISWAQCLTESNKMTMGYKWKIFFLQLALAFVIFITLMIGVNIPYIGWLIVLIAVIVGLCAAVSLNAVIYRELQKNDETPAAAE</sequence>
<feature type="transmembrane region" description="Helical" evidence="1">
    <location>
        <begin position="21"/>
        <end position="41"/>
    </location>
</feature>